<organism evidence="3 4">
    <name type="scientific">Marinagarivorans cellulosilyticus</name>
    <dbReference type="NCBI Taxonomy" id="2721545"/>
    <lineage>
        <taxon>Bacteria</taxon>
        <taxon>Pseudomonadati</taxon>
        <taxon>Pseudomonadota</taxon>
        <taxon>Gammaproteobacteria</taxon>
        <taxon>Cellvibrionales</taxon>
        <taxon>Cellvibrionaceae</taxon>
        <taxon>Marinagarivorans</taxon>
    </lineage>
</organism>
<proteinExistence type="predicted"/>
<feature type="domain" description="AB hydrolase-1" evidence="2">
    <location>
        <begin position="51"/>
        <end position="308"/>
    </location>
</feature>
<keyword evidence="1" id="KW-0732">Signal</keyword>
<evidence type="ECO:0000256" key="1">
    <source>
        <dbReference type="SAM" id="SignalP"/>
    </source>
</evidence>
<dbReference type="InterPro" id="IPR000073">
    <property type="entry name" value="AB_hydrolase_1"/>
</dbReference>
<dbReference type="KEGG" id="marq:MARGE09_P3904"/>
<protein>
    <recommendedName>
        <fullName evidence="2">AB hydrolase-1 domain-containing protein</fullName>
    </recommendedName>
</protein>
<accession>A0AAN1WLH0</accession>
<dbReference type="Proteomes" id="UP001320119">
    <property type="component" value="Chromosome"/>
</dbReference>
<dbReference type="Pfam" id="PF00561">
    <property type="entry name" value="Abhydrolase_1"/>
    <property type="match status" value="1"/>
</dbReference>
<dbReference type="EMBL" id="AP023086">
    <property type="protein sequence ID" value="BCD99702.1"/>
    <property type="molecule type" value="Genomic_DNA"/>
</dbReference>
<dbReference type="AlphaFoldDB" id="A0AAN1WLH0"/>
<dbReference type="PANTHER" id="PTHR43329">
    <property type="entry name" value="EPOXIDE HYDROLASE"/>
    <property type="match status" value="1"/>
</dbReference>
<keyword evidence="4" id="KW-1185">Reference proteome</keyword>
<name>A0AAN1WLH0_9GAMM</name>
<evidence type="ECO:0000313" key="3">
    <source>
        <dbReference type="EMBL" id="BCD99702.1"/>
    </source>
</evidence>
<dbReference type="Gene3D" id="3.40.50.1820">
    <property type="entry name" value="alpha/beta hydrolase"/>
    <property type="match status" value="1"/>
</dbReference>
<gene>
    <name evidence="3" type="ORF">MARGE09_P3904</name>
</gene>
<evidence type="ECO:0000313" key="4">
    <source>
        <dbReference type="Proteomes" id="UP001320119"/>
    </source>
</evidence>
<dbReference type="InterPro" id="IPR029058">
    <property type="entry name" value="AB_hydrolase_fold"/>
</dbReference>
<dbReference type="RefSeq" id="WP_236984964.1">
    <property type="nucleotide sequence ID" value="NZ_AP023086.1"/>
</dbReference>
<evidence type="ECO:0000259" key="2">
    <source>
        <dbReference type="Pfam" id="PF00561"/>
    </source>
</evidence>
<feature type="chain" id="PRO_5042894808" description="AB hydrolase-1 domain-containing protein" evidence="1">
    <location>
        <begin position="24"/>
        <end position="323"/>
    </location>
</feature>
<sequence>MKLINTWIMGAIATMAMATSAFAAKFEEGFVGLENGQSLHYIAQGKQGKKPLMLFIHGAPERAEVWKDYMEAFSDDYYTVAYTSRGYAPSSIPTEVEAYTVTNLATDALAVANAFGYETFTVVGHDWGGATAWRAAIAFPNNVEKLVVIANPHPLMYARAYHESEEQKALIDAYIPQAREGVAPWTREGTLANNLEHFKHYVYTEKAKSSLDWTTGLLLEDTWLEDNGASIDAIYNHYKALDWPLTTLATCNPAPTFSLTAHQPALVFYGDNDRFGSADAYNLPNNDCTPNAKYVKIHKGDHFIHHTHKHRLIRKMKRFLRNN</sequence>
<reference evidence="3 4" key="1">
    <citation type="journal article" date="2022" name="IScience">
        <title>An ultrasensitive nanofiber-based assay for enzymatic hydrolysis and deep-sea microbial degradation of cellulose.</title>
        <authorList>
            <person name="Tsudome M."/>
            <person name="Tachioka M."/>
            <person name="Miyazaki M."/>
            <person name="Uchimura K."/>
            <person name="Tsuda M."/>
            <person name="Takaki Y."/>
            <person name="Deguchi S."/>
        </authorList>
    </citation>
    <scope>NUCLEOTIDE SEQUENCE [LARGE SCALE GENOMIC DNA]</scope>
    <source>
        <strain evidence="3 4">GE09</strain>
    </source>
</reference>
<feature type="signal peptide" evidence="1">
    <location>
        <begin position="1"/>
        <end position="23"/>
    </location>
</feature>
<dbReference type="SUPFAM" id="SSF53474">
    <property type="entry name" value="alpha/beta-Hydrolases"/>
    <property type="match status" value="1"/>
</dbReference>